<evidence type="ECO:0000259" key="1">
    <source>
        <dbReference type="Pfam" id="PF00646"/>
    </source>
</evidence>
<organism evidence="3 4">
    <name type="scientific">Helianthus annuus</name>
    <name type="common">Common sunflower</name>
    <dbReference type="NCBI Taxonomy" id="4232"/>
    <lineage>
        <taxon>Eukaryota</taxon>
        <taxon>Viridiplantae</taxon>
        <taxon>Streptophyta</taxon>
        <taxon>Embryophyta</taxon>
        <taxon>Tracheophyta</taxon>
        <taxon>Spermatophyta</taxon>
        <taxon>Magnoliopsida</taxon>
        <taxon>eudicotyledons</taxon>
        <taxon>Gunneridae</taxon>
        <taxon>Pentapetalae</taxon>
        <taxon>asterids</taxon>
        <taxon>campanulids</taxon>
        <taxon>Asterales</taxon>
        <taxon>Asteraceae</taxon>
        <taxon>Asteroideae</taxon>
        <taxon>Heliantheae alliance</taxon>
        <taxon>Heliantheae</taxon>
        <taxon>Helianthus</taxon>
    </lineage>
</organism>
<sequence length="359" mass="41313">MVDTRAQTKKMHDACFPHASMEDSNHQSTEPGAIIGSNDDLLTEILLRLPAPSILRFKSVSKHWLLLLSQIHFTQRYDNILKSPTGLIATDKYVPFDSCNGLLLCVTRPKGRNGANKYYVFNPTTKQLALIPPVPRDRSAIWFMGLAFHQTDCVRYKVICVLYVWPGVDSYQIQVYSSDTKEWKISIESFSASIPIIRHGVYWNGAVYWASLFDNRNYWFFKIDDQQLHTLPLPLGLIPSKVVTEYLGESRGHLHLIAYNKFQGGMVRVNVYEMLSDHSGWFVKYQLQLDAITRYGPGYVLQVVDVVRGKEEEDTFLVLETLDKIITYNVHDRSFKQICSLTKYCSSSFYRYTETLSSF</sequence>
<accession>A0A9K3H0E3</accession>
<reference evidence="3" key="2">
    <citation type="submission" date="2020-06" db="EMBL/GenBank/DDBJ databases">
        <title>Helianthus annuus Genome sequencing and assembly Release 2.</title>
        <authorList>
            <person name="Gouzy J."/>
            <person name="Langlade N."/>
            <person name="Munos S."/>
        </authorList>
    </citation>
    <scope>NUCLEOTIDE SEQUENCE</scope>
    <source>
        <tissue evidence="3">Leaves</tissue>
    </source>
</reference>
<dbReference type="PANTHER" id="PTHR35546:SF115">
    <property type="entry name" value="F-BOX DOMAIN-CONTAINING PROTEIN"/>
    <property type="match status" value="1"/>
</dbReference>
<reference evidence="3" key="1">
    <citation type="journal article" date="2017" name="Nature">
        <title>The sunflower genome provides insights into oil metabolism, flowering and Asterid evolution.</title>
        <authorList>
            <person name="Badouin H."/>
            <person name="Gouzy J."/>
            <person name="Grassa C.J."/>
            <person name="Murat F."/>
            <person name="Staton S.E."/>
            <person name="Cottret L."/>
            <person name="Lelandais-Briere C."/>
            <person name="Owens G.L."/>
            <person name="Carrere S."/>
            <person name="Mayjonade B."/>
            <person name="Legrand L."/>
            <person name="Gill N."/>
            <person name="Kane N.C."/>
            <person name="Bowers J.E."/>
            <person name="Hubner S."/>
            <person name="Bellec A."/>
            <person name="Berard A."/>
            <person name="Berges H."/>
            <person name="Blanchet N."/>
            <person name="Boniface M.C."/>
            <person name="Brunel D."/>
            <person name="Catrice O."/>
            <person name="Chaidir N."/>
            <person name="Claudel C."/>
            <person name="Donnadieu C."/>
            <person name="Faraut T."/>
            <person name="Fievet G."/>
            <person name="Helmstetter N."/>
            <person name="King M."/>
            <person name="Knapp S.J."/>
            <person name="Lai Z."/>
            <person name="Le Paslier M.C."/>
            <person name="Lippi Y."/>
            <person name="Lorenzon L."/>
            <person name="Mandel J.R."/>
            <person name="Marage G."/>
            <person name="Marchand G."/>
            <person name="Marquand E."/>
            <person name="Bret-Mestries E."/>
            <person name="Morien E."/>
            <person name="Nambeesan S."/>
            <person name="Nguyen T."/>
            <person name="Pegot-Espagnet P."/>
            <person name="Pouilly N."/>
            <person name="Raftis F."/>
            <person name="Sallet E."/>
            <person name="Schiex T."/>
            <person name="Thomas J."/>
            <person name="Vandecasteele C."/>
            <person name="Vares D."/>
            <person name="Vear F."/>
            <person name="Vautrin S."/>
            <person name="Crespi M."/>
            <person name="Mangin B."/>
            <person name="Burke J.M."/>
            <person name="Salse J."/>
            <person name="Munos S."/>
            <person name="Vincourt P."/>
            <person name="Rieseberg L.H."/>
            <person name="Langlade N.B."/>
        </authorList>
    </citation>
    <scope>NUCLEOTIDE SEQUENCE</scope>
    <source>
        <tissue evidence="3">Leaves</tissue>
    </source>
</reference>
<name>A0A9K3H0E3_HELAN</name>
<dbReference type="EMBL" id="MNCJ02000331">
    <property type="protein sequence ID" value="KAF5761816.1"/>
    <property type="molecule type" value="Genomic_DNA"/>
</dbReference>
<protein>
    <submittedName>
        <fullName evidence="3">F-box domain, galactose oxidase/kelch, beta-propeller, F-box associated interaction</fullName>
    </submittedName>
</protein>
<dbReference type="InterPro" id="IPR055290">
    <property type="entry name" value="At3g26010-like"/>
</dbReference>
<feature type="domain" description="F-box protein At3g26010-like beta-propeller" evidence="2">
    <location>
        <begin position="88"/>
        <end position="297"/>
    </location>
</feature>
<dbReference type="InterPro" id="IPR056592">
    <property type="entry name" value="Beta-prop_At3g26010-like"/>
</dbReference>
<dbReference type="Gramene" id="mRNA:HanXRQr2_Chr16g0769491">
    <property type="protein sequence ID" value="mRNA:HanXRQr2_Chr16g0769491"/>
    <property type="gene ID" value="HanXRQr2_Chr16g0769491"/>
</dbReference>
<evidence type="ECO:0000313" key="3">
    <source>
        <dbReference type="EMBL" id="KAF5761816.1"/>
    </source>
</evidence>
<gene>
    <name evidence="3" type="ORF">HanXRQr2_Chr16g0769491</name>
</gene>
<dbReference type="InterPro" id="IPR001810">
    <property type="entry name" value="F-box_dom"/>
</dbReference>
<dbReference type="Pfam" id="PF24750">
    <property type="entry name" value="b-prop_At3g26010-like"/>
    <property type="match status" value="1"/>
</dbReference>
<evidence type="ECO:0000259" key="2">
    <source>
        <dbReference type="Pfam" id="PF24750"/>
    </source>
</evidence>
<evidence type="ECO:0000313" key="4">
    <source>
        <dbReference type="Proteomes" id="UP000215914"/>
    </source>
</evidence>
<dbReference type="InterPro" id="IPR036047">
    <property type="entry name" value="F-box-like_dom_sf"/>
</dbReference>
<dbReference type="AlphaFoldDB" id="A0A9K3H0E3"/>
<dbReference type="InterPro" id="IPR011043">
    <property type="entry name" value="Gal_Oxase/kelch_b-propeller"/>
</dbReference>
<keyword evidence="4" id="KW-1185">Reference proteome</keyword>
<dbReference type="SUPFAM" id="SSF81383">
    <property type="entry name" value="F-box domain"/>
    <property type="match status" value="1"/>
</dbReference>
<dbReference type="NCBIfam" id="TIGR01640">
    <property type="entry name" value="F_box_assoc_1"/>
    <property type="match status" value="1"/>
</dbReference>
<feature type="domain" description="F-box" evidence="1">
    <location>
        <begin position="39"/>
        <end position="70"/>
    </location>
</feature>
<proteinExistence type="predicted"/>
<dbReference type="PANTHER" id="PTHR35546">
    <property type="entry name" value="F-BOX PROTEIN INTERACTION DOMAIN PROTEIN-RELATED"/>
    <property type="match status" value="1"/>
</dbReference>
<dbReference type="Pfam" id="PF00646">
    <property type="entry name" value="F-box"/>
    <property type="match status" value="1"/>
</dbReference>
<comment type="caution">
    <text evidence="3">The sequence shown here is derived from an EMBL/GenBank/DDBJ whole genome shotgun (WGS) entry which is preliminary data.</text>
</comment>
<dbReference type="Proteomes" id="UP000215914">
    <property type="component" value="Unassembled WGS sequence"/>
</dbReference>
<dbReference type="InterPro" id="IPR017451">
    <property type="entry name" value="F-box-assoc_interact_dom"/>
</dbReference>
<dbReference type="SUPFAM" id="SSF50965">
    <property type="entry name" value="Galactose oxidase, central domain"/>
    <property type="match status" value="1"/>
</dbReference>